<sequence length="81" mass="9105">MSVRLRLTLSYAGFLMLAGRMLVPLARLTKATREAAGGSLSHRIQLEGRKDEFRALADDFDAMLERIETHDAEQRRFAANA</sequence>
<keyword evidence="4" id="KW-0808">Transferase</keyword>
<comment type="caution">
    <text evidence="4">The sequence shown here is derived from an EMBL/GenBank/DDBJ whole genome shotgun (WGS) entry which is preliminary data.</text>
</comment>
<gene>
    <name evidence="4" type="ORF">JOE69_001672</name>
</gene>
<dbReference type="GO" id="GO:0016301">
    <property type="term" value="F:kinase activity"/>
    <property type="evidence" value="ECO:0007669"/>
    <property type="project" value="UniProtKB-KW"/>
</dbReference>
<dbReference type="Pfam" id="PF00672">
    <property type="entry name" value="HAMP"/>
    <property type="match status" value="1"/>
</dbReference>
<protein>
    <submittedName>
        <fullName evidence="4">Nitrogen fixation/metabolism regulation signal transduction histidine kinase</fullName>
    </submittedName>
</protein>
<proteinExistence type="predicted"/>
<evidence type="ECO:0000256" key="1">
    <source>
        <dbReference type="ARBA" id="ARBA00022692"/>
    </source>
</evidence>
<feature type="domain" description="HAMP" evidence="3">
    <location>
        <begin position="19"/>
        <end position="72"/>
    </location>
</feature>
<keyword evidence="5" id="KW-1185">Reference proteome</keyword>
<dbReference type="RefSeq" id="WP_309797759.1">
    <property type="nucleotide sequence ID" value="NZ_BAAAHY010000005.1"/>
</dbReference>
<organism evidence="4 5">
    <name type="scientific">Arthrobacter russicus</name>
    <dbReference type="NCBI Taxonomy" id="172040"/>
    <lineage>
        <taxon>Bacteria</taxon>
        <taxon>Bacillati</taxon>
        <taxon>Actinomycetota</taxon>
        <taxon>Actinomycetes</taxon>
        <taxon>Micrococcales</taxon>
        <taxon>Micrococcaceae</taxon>
        <taxon>Arthrobacter</taxon>
    </lineage>
</organism>
<keyword evidence="1" id="KW-0812">Transmembrane</keyword>
<dbReference type="PROSITE" id="PS50885">
    <property type="entry name" value="HAMP"/>
    <property type="match status" value="1"/>
</dbReference>
<dbReference type="SMART" id="SM00304">
    <property type="entry name" value="HAMP"/>
    <property type="match status" value="1"/>
</dbReference>
<dbReference type="Gene3D" id="1.10.287.130">
    <property type="match status" value="1"/>
</dbReference>
<evidence type="ECO:0000259" key="3">
    <source>
        <dbReference type="PROSITE" id="PS50885"/>
    </source>
</evidence>
<dbReference type="EMBL" id="JAVDQF010000001">
    <property type="protein sequence ID" value="MDR6269434.1"/>
    <property type="molecule type" value="Genomic_DNA"/>
</dbReference>
<accession>A0ABU1JAI2</accession>
<reference evidence="4 5" key="1">
    <citation type="submission" date="2023-07" db="EMBL/GenBank/DDBJ databases">
        <title>Sequencing the genomes of 1000 actinobacteria strains.</title>
        <authorList>
            <person name="Klenk H.-P."/>
        </authorList>
    </citation>
    <scope>NUCLEOTIDE SEQUENCE [LARGE SCALE GENOMIC DNA]</scope>
    <source>
        <strain evidence="4 5">DSM 14555</strain>
    </source>
</reference>
<keyword evidence="2" id="KW-0472">Membrane</keyword>
<keyword evidence="4" id="KW-0418">Kinase</keyword>
<dbReference type="Proteomes" id="UP001185069">
    <property type="component" value="Unassembled WGS sequence"/>
</dbReference>
<evidence type="ECO:0000313" key="4">
    <source>
        <dbReference type="EMBL" id="MDR6269434.1"/>
    </source>
</evidence>
<dbReference type="SUPFAM" id="SSF158472">
    <property type="entry name" value="HAMP domain-like"/>
    <property type="match status" value="1"/>
</dbReference>
<evidence type="ECO:0000256" key="2">
    <source>
        <dbReference type="ARBA" id="ARBA00022989"/>
    </source>
</evidence>
<dbReference type="CDD" id="cd06225">
    <property type="entry name" value="HAMP"/>
    <property type="match status" value="1"/>
</dbReference>
<name>A0ABU1JAI2_9MICC</name>
<evidence type="ECO:0000313" key="5">
    <source>
        <dbReference type="Proteomes" id="UP001185069"/>
    </source>
</evidence>
<dbReference type="InterPro" id="IPR003660">
    <property type="entry name" value="HAMP_dom"/>
</dbReference>
<keyword evidence="2" id="KW-1133">Transmembrane helix</keyword>